<dbReference type="STRING" id="63057.A0A2P5AQN7"/>
<proteinExistence type="predicted"/>
<feature type="region of interest" description="Disordered" evidence="1">
    <location>
        <begin position="1"/>
        <end position="33"/>
    </location>
</feature>
<dbReference type="EMBL" id="JXTC01000740">
    <property type="protein sequence ID" value="PON38837.1"/>
    <property type="molecule type" value="Genomic_DNA"/>
</dbReference>
<dbReference type="Pfam" id="PF05678">
    <property type="entry name" value="VQ"/>
    <property type="match status" value="1"/>
</dbReference>
<feature type="compositionally biased region" description="Polar residues" evidence="1">
    <location>
        <begin position="1"/>
        <end position="12"/>
    </location>
</feature>
<keyword evidence="4" id="KW-1185">Reference proteome</keyword>
<dbReference type="PANTHER" id="PTHR33624">
    <property type="entry name" value="SIGMA FACTOR BINDING PROTEIN 1, CHLOROPLASTIC"/>
    <property type="match status" value="1"/>
</dbReference>
<dbReference type="InterPro" id="IPR039335">
    <property type="entry name" value="SIB1/2"/>
</dbReference>
<evidence type="ECO:0000259" key="2">
    <source>
        <dbReference type="Pfam" id="PF05678"/>
    </source>
</evidence>
<gene>
    <name evidence="3" type="ORF">TorRG33x02_344200</name>
</gene>
<dbReference type="AlphaFoldDB" id="A0A2P5AQN7"/>
<dbReference type="InParanoid" id="A0A2P5AQN7"/>
<evidence type="ECO:0000313" key="4">
    <source>
        <dbReference type="Proteomes" id="UP000237000"/>
    </source>
</evidence>
<accession>A0A2P5AQN7</accession>
<feature type="region of interest" description="Disordered" evidence="1">
    <location>
        <begin position="64"/>
        <end position="83"/>
    </location>
</feature>
<feature type="domain" description="VQ" evidence="2">
    <location>
        <begin position="39"/>
        <end position="64"/>
    </location>
</feature>
<comment type="caution">
    <text evidence="3">The sequence shown here is derived from an EMBL/GenBank/DDBJ whole genome shotgun (WGS) entry which is preliminary data.</text>
</comment>
<evidence type="ECO:0000313" key="3">
    <source>
        <dbReference type="EMBL" id="PON38837.1"/>
    </source>
</evidence>
<feature type="compositionally biased region" description="Basic residues" evidence="1">
    <location>
        <begin position="13"/>
        <end position="29"/>
    </location>
</feature>
<dbReference type="PANTHER" id="PTHR33624:SF2">
    <property type="entry name" value="SIGMA FACTOR BINDING PROTEIN 1, CHLOROPLASTIC"/>
    <property type="match status" value="1"/>
</dbReference>
<sequence length="183" mass="19997">MDNNINLLTSVHHQQRKSTKKPNKTKKTSSNKPVRVVYISNPMKVKTSASKFRALVQELTGQDAEFPDPTKFPATEDDGAVTGDPTVKMGSSSSLDLDHDGVVVEIDMSSSSSLEQQHQVESSSTANIITTTTNNNNNTSLEAFDDDVFMPQMMDSLSGILPSSVWYESPQLDAIRSSLDAIM</sequence>
<dbReference type="OrthoDB" id="665788at2759"/>
<reference evidence="4" key="1">
    <citation type="submission" date="2016-06" db="EMBL/GenBank/DDBJ databases">
        <title>Parallel loss of symbiosis genes in relatives of nitrogen-fixing non-legume Parasponia.</title>
        <authorList>
            <person name="Van Velzen R."/>
            <person name="Holmer R."/>
            <person name="Bu F."/>
            <person name="Rutten L."/>
            <person name="Van Zeijl A."/>
            <person name="Liu W."/>
            <person name="Santuari L."/>
            <person name="Cao Q."/>
            <person name="Sharma T."/>
            <person name="Shen D."/>
            <person name="Roswanjaya Y."/>
            <person name="Wardhani T."/>
            <person name="Kalhor M.S."/>
            <person name="Jansen J."/>
            <person name="Van den Hoogen J."/>
            <person name="Gungor B."/>
            <person name="Hartog M."/>
            <person name="Hontelez J."/>
            <person name="Verver J."/>
            <person name="Yang W.-C."/>
            <person name="Schijlen E."/>
            <person name="Repin R."/>
            <person name="Schilthuizen M."/>
            <person name="Schranz E."/>
            <person name="Heidstra R."/>
            <person name="Miyata K."/>
            <person name="Fedorova E."/>
            <person name="Kohlen W."/>
            <person name="Bisseling T."/>
            <person name="Smit S."/>
            <person name="Geurts R."/>
        </authorList>
    </citation>
    <scope>NUCLEOTIDE SEQUENCE [LARGE SCALE GENOMIC DNA]</scope>
    <source>
        <strain evidence="4">cv. RG33-2</strain>
    </source>
</reference>
<dbReference type="Proteomes" id="UP000237000">
    <property type="component" value="Unassembled WGS sequence"/>
</dbReference>
<dbReference type="InterPro" id="IPR008889">
    <property type="entry name" value="VQ"/>
</dbReference>
<protein>
    <submittedName>
        <fullName evidence="3">VQ motif containing protein</fullName>
    </submittedName>
</protein>
<evidence type="ECO:0000256" key="1">
    <source>
        <dbReference type="SAM" id="MobiDB-lite"/>
    </source>
</evidence>
<organism evidence="3 4">
    <name type="scientific">Trema orientale</name>
    <name type="common">Charcoal tree</name>
    <name type="synonym">Celtis orientalis</name>
    <dbReference type="NCBI Taxonomy" id="63057"/>
    <lineage>
        <taxon>Eukaryota</taxon>
        <taxon>Viridiplantae</taxon>
        <taxon>Streptophyta</taxon>
        <taxon>Embryophyta</taxon>
        <taxon>Tracheophyta</taxon>
        <taxon>Spermatophyta</taxon>
        <taxon>Magnoliopsida</taxon>
        <taxon>eudicotyledons</taxon>
        <taxon>Gunneridae</taxon>
        <taxon>Pentapetalae</taxon>
        <taxon>rosids</taxon>
        <taxon>fabids</taxon>
        <taxon>Rosales</taxon>
        <taxon>Cannabaceae</taxon>
        <taxon>Trema</taxon>
    </lineage>
</organism>
<name>A0A2P5AQN7_TREOI</name>